<dbReference type="EMBL" id="PDOC01000003">
    <property type="protein sequence ID" value="PIL45675.1"/>
    <property type="molecule type" value="Genomic_DNA"/>
</dbReference>
<dbReference type="PANTHER" id="PTHR35936:SF35">
    <property type="entry name" value="L-CYSTINE-BINDING PROTEIN TCYJ"/>
    <property type="match status" value="1"/>
</dbReference>
<evidence type="ECO:0000259" key="3">
    <source>
        <dbReference type="SMART" id="SM00062"/>
    </source>
</evidence>
<feature type="domain" description="Solute-binding protein family 3/N-terminal" evidence="3">
    <location>
        <begin position="27"/>
        <end position="256"/>
    </location>
</feature>
<dbReference type="Pfam" id="PF00497">
    <property type="entry name" value="SBP_bac_3"/>
    <property type="match status" value="1"/>
</dbReference>
<evidence type="ECO:0000313" key="5">
    <source>
        <dbReference type="Proteomes" id="UP000230390"/>
    </source>
</evidence>
<dbReference type="Gene3D" id="3.40.190.10">
    <property type="entry name" value="Periplasmic binding protein-like II"/>
    <property type="match status" value="2"/>
</dbReference>
<dbReference type="RefSeq" id="WP_099787585.1">
    <property type="nucleotide sequence ID" value="NZ_JBHLYV010000029.1"/>
</dbReference>
<dbReference type="InterPro" id="IPR001638">
    <property type="entry name" value="Solute-binding_3/MltF_N"/>
</dbReference>
<keyword evidence="1 2" id="KW-0732">Signal</keyword>
<organism evidence="4 5">
    <name type="scientific">Massilia eurypsychrophila</name>
    <dbReference type="NCBI Taxonomy" id="1485217"/>
    <lineage>
        <taxon>Bacteria</taxon>
        <taxon>Pseudomonadati</taxon>
        <taxon>Pseudomonadota</taxon>
        <taxon>Betaproteobacteria</taxon>
        <taxon>Burkholderiales</taxon>
        <taxon>Oxalobacteraceae</taxon>
        <taxon>Telluria group</taxon>
        <taxon>Massilia</taxon>
    </lineage>
</organism>
<accession>A0A2G8TI07</accession>
<protein>
    <submittedName>
        <fullName evidence="4">ABC transporter substrate-binding protein</fullName>
    </submittedName>
</protein>
<dbReference type="SMART" id="SM00062">
    <property type="entry name" value="PBPb"/>
    <property type="match status" value="1"/>
</dbReference>
<reference evidence="4 5" key="1">
    <citation type="submission" date="2017-10" db="EMBL/GenBank/DDBJ databases">
        <title>Massilia psychrophilum sp. nov., a novel purple-pigmented bacterium isolated from Tianshan glacier, Xinjiang Municipality, China.</title>
        <authorList>
            <person name="Wang H."/>
        </authorList>
    </citation>
    <scope>NUCLEOTIDE SEQUENCE [LARGE SCALE GENOMIC DNA]</scope>
    <source>
        <strain evidence="4 5">JCM 30074</strain>
    </source>
</reference>
<dbReference type="SUPFAM" id="SSF53850">
    <property type="entry name" value="Periplasmic binding protein-like II"/>
    <property type="match status" value="1"/>
</dbReference>
<evidence type="ECO:0000256" key="1">
    <source>
        <dbReference type="ARBA" id="ARBA00022729"/>
    </source>
</evidence>
<dbReference type="AlphaFoldDB" id="A0A2G8TI07"/>
<feature type="chain" id="PRO_5013735386" evidence="2">
    <location>
        <begin position="24"/>
        <end position="265"/>
    </location>
</feature>
<keyword evidence="5" id="KW-1185">Reference proteome</keyword>
<evidence type="ECO:0000313" key="4">
    <source>
        <dbReference type="EMBL" id="PIL45675.1"/>
    </source>
</evidence>
<evidence type="ECO:0000256" key="2">
    <source>
        <dbReference type="SAM" id="SignalP"/>
    </source>
</evidence>
<name>A0A2G8TI07_9BURK</name>
<sequence length="265" mass="29190">MTKVLNMLGVMAMSLLPALDAHACSKTVRCYDDAPYSFRGPDGQIRGFDADLTRAILKRMGCEAVFVEMPWARALAELEAGRLDVLPSSFRSAERDAFAYFSKPSLQSPNLLYLGPKARSTYKLNKLDDIIGTRFQLGVQIGVSYGDLFDKLKANPRFRENQVSITQRRNAWKMMELGRIDGMIADEASAALELQQLGLADTLTASGVIVSTNMAMVAFSKRSVSPQTVAAFNQALQAMIADGEYRKIRARYLRCPGDIKVLGCG</sequence>
<dbReference type="Proteomes" id="UP000230390">
    <property type="component" value="Unassembled WGS sequence"/>
</dbReference>
<dbReference type="PANTHER" id="PTHR35936">
    <property type="entry name" value="MEMBRANE-BOUND LYTIC MUREIN TRANSGLYCOSYLASE F"/>
    <property type="match status" value="1"/>
</dbReference>
<comment type="caution">
    <text evidence="4">The sequence shown here is derived from an EMBL/GenBank/DDBJ whole genome shotgun (WGS) entry which is preliminary data.</text>
</comment>
<gene>
    <name evidence="4" type="ORF">CR105_06240</name>
</gene>
<proteinExistence type="predicted"/>
<feature type="signal peptide" evidence="2">
    <location>
        <begin position="1"/>
        <end position="23"/>
    </location>
</feature>